<accession>A0A1H1UZS9</accession>
<reference evidence="3" key="1">
    <citation type="submission" date="2016-10" db="EMBL/GenBank/DDBJ databases">
        <authorList>
            <person name="Varghese N."/>
            <person name="Submissions S."/>
        </authorList>
    </citation>
    <scope>NUCLEOTIDE SEQUENCE [LARGE SCALE GENOMIC DNA]</scope>
    <source>
        <strain evidence="3">DSM 21772</strain>
    </source>
</reference>
<evidence type="ECO:0000313" key="3">
    <source>
        <dbReference type="Proteomes" id="UP000181956"/>
    </source>
</evidence>
<evidence type="ECO:0000313" key="2">
    <source>
        <dbReference type="EMBL" id="SDS77963.1"/>
    </source>
</evidence>
<organism evidence="2 3">
    <name type="scientific">Microterricola viridarii</name>
    <dbReference type="NCBI Taxonomy" id="412690"/>
    <lineage>
        <taxon>Bacteria</taxon>
        <taxon>Bacillati</taxon>
        <taxon>Actinomycetota</taxon>
        <taxon>Actinomycetes</taxon>
        <taxon>Micrococcales</taxon>
        <taxon>Microbacteriaceae</taxon>
        <taxon>Microterricola</taxon>
    </lineage>
</organism>
<feature type="transmembrane region" description="Helical" evidence="1">
    <location>
        <begin position="12"/>
        <end position="30"/>
    </location>
</feature>
<evidence type="ECO:0000256" key="1">
    <source>
        <dbReference type="SAM" id="Phobius"/>
    </source>
</evidence>
<dbReference type="Proteomes" id="UP000181956">
    <property type="component" value="Chromosome I"/>
</dbReference>
<protein>
    <submittedName>
        <fullName evidence="2">Uncharacterized protein</fullName>
    </submittedName>
</protein>
<dbReference type="EMBL" id="LT629742">
    <property type="protein sequence ID" value="SDS77963.1"/>
    <property type="molecule type" value="Genomic_DNA"/>
</dbReference>
<name>A0A1H1UZS9_9MICO</name>
<sequence>MRCTTPERARHTVLLYLAAFLIVGAAALSSPDAVPWIELAIVSAGTVWAFAQWRFVRRQQQRFDAGLHEFLQELESPPSGR</sequence>
<dbReference type="RefSeq" id="WP_083364020.1">
    <property type="nucleotide sequence ID" value="NZ_LT629742.1"/>
</dbReference>
<keyword evidence="3" id="KW-1185">Reference proteome</keyword>
<gene>
    <name evidence="2" type="ORF">SAMN04489834_2134</name>
</gene>
<feature type="transmembrane region" description="Helical" evidence="1">
    <location>
        <begin position="36"/>
        <end position="56"/>
    </location>
</feature>
<proteinExistence type="predicted"/>
<dbReference type="AlphaFoldDB" id="A0A1H1UZS9"/>
<keyword evidence="1" id="KW-0812">Transmembrane</keyword>
<keyword evidence="1" id="KW-0472">Membrane</keyword>
<keyword evidence="1" id="KW-1133">Transmembrane helix</keyword>